<dbReference type="OrthoDB" id="9810929at2"/>
<feature type="binding site" evidence="10">
    <location>
        <position position="170"/>
    </location>
    <ligand>
        <name>Zn(2+)</name>
        <dbReference type="ChEBI" id="CHEBI:29105"/>
    </ligand>
</feature>
<proteinExistence type="inferred from homology"/>
<feature type="binding site" evidence="10">
    <location>
        <position position="170"/>
    </location>
    <ligand>
        <name>substrate</name>
    </ligand>
</feature>
<comment type="similarity">
    <text evidence="4 10">Belongs to the SIS family. GmhA subfamily.</text>
</comment>
<evidence type="ECO:0000256" key="1">
    <source>
        <dbReference type="ARBA" id="ARBA00000348"/>
    </source>
</evidence>
<dbReference type="SUPFAM" id="SSF53697">
    <property type="entry name" value="SIS domain"/>
    <property type="match status" value="1"/>
</dbReference>
<protein>
    <recommendedName>
        <fullName evidence="10">Phosphoheptose isomerase</fullName>
        <ecNumber evidence="10">5.3.1.28</ecNumber>
    </recommendedName>
    <alternativeName>
        <fullName evidence="10">Sedoheptulose 7-phosphate isomerase</fullName>
    </alternativeName>
</protein>
<dbReference type="InterPro" id="IPR050099">
    <property type="entry name" value="SIS_GmhA/DiaA_subfam"/>
</dbReference>
<feature type="binding site" evidence="10">
    <location>
        <position position="59"/>
    </location>
    <ligand>
        <name>Zn(2+)</name>
        <dbReference type="ChEBI" id="CHEBI:29105"/>
    </ligand>
</feature>
<evidence type="ECO:0000313" key="13">
    <source>
        <dbReference type="Proteomes" id="UP000192923"/>
    </source>
</evidence>
<dbReference type="Gene3D" id="3.40.50.10490">
    <property type="entry name" value="Glucose-6-phosphate isomerase like protein, domain 1"/>
    <property type="match status" value="1"/>
</dbReference>
<dbReference type="PROSITE" id="PS51464">
    <property type="entry name" value="SIS"/>
    <property type="match status" value="1"/>
</dbReference>
<sequence length="188" mass="19916">MHCKSIFDQALAEHRAILDRLPEGYPAIERLARLMRECIARGGKLLWMGNGGSAADSQHLASEIVGRFRRERRGLAAIALTTDSSVLTAVGNDFGFERVFARQVEALGQPGDVLIGISTSGNSANVAAALRAGRCMDLTTVGLLGAGGGQIAGLCDHALIVPSHDTARVQEAHILIGHILCELLETLP</sequence>
<reference evidence="12 13" key="1">
    <citation type="submission" date="2016-12" db="EMBL/GenBank/DDBJ databases">
        <authorList>
            <person name="Song W.-J."/>
            <person name="Kurnit D.M."/>
        </authorList>
    </citation>
    <scope>NUCLEOTIDE SEQUENCE [LARGE SCALE GENOMIC DNA]</scope>
    <source>
        <strain evidence="12 13">175</strain>
    </source>
</reference>
<evidence type="ECO:0000256" key="8">
    <source>
        <dbReference type="ARBA" id="ARBA00023235"/>
    </source>
</evidence>
<name>A0A1Y6CYT4_9GAMM</name>
<keyword evidence="13" id="KW-1185">Reference proteome</keyword>
<keyword evidence="9 10" id="KW-0119">Carbohydrate metabolism</keyword>
<keyword evidence="8 10" id="KW-0413">Isomerase</keyword>
<feature type="binding site" evidence="10">
    <location>
        <position position="63"/>
    </location>
    <ligand>
        <name>Zn(2+)</name>
        <dbReference type="ChEBI" id="CHEBI:29105"/>
    </ligand>
</feature>
<dbReference type="InterPro" id="IPR046348">
    <property type="entry name" value="SIS_dom_sf"/>
</dbReference>
<comment type="catalytic activity">
    <reaction evidence="1 10">
        <text>2 D-sedoheptulose 7-phosphate = D-glycero-alpha-D-manno-heptose 7-phosphate + D-glycero-beta-D-manno-heptose 7-phosphate</text>
        <dbReference type="Rhea" id="RHEA:27489"/>
        <dbReference type="ChEBI" id="CHEBI:57483"/>
        <dbReference type="ChEBI" id="CHEBI:60203"/>
        <dbReference type="ChEBI" id="CHEBI:60204"/>
        <dbReference type="EC" id="5.3.1.28"/>
    </reaction>
</comment>
<feature type="domain" description="SIS" evidence="11">
    <location>
        <begin position="35"/>
        <end position="188"/>
    </location>
</feature>
<dbReference type="RefSeq" id="WP_085209845.1">
    <property type="nucleotide sequence ID" value="NZ_FXAM01000001.1"/>
</dbReference>
<keyword evidence="7 10" id="KW-0862">Zinc</keyword>
<dbReference type="Proteomes" id="UP000192923">
    <property type="component" value="Unassembled WGS sequence"/>
</dbReference>
<evidence type="ECO:0000256" key="3">
    <source>
        <dbReference type="ARBA" id="ARBA00004496"/>
    </source>
</evidence>
<evidence type="ECO:0000256" key="6">
    <source>
        <dbReference type="ARBA" id="ARBA00022723"/>
    </source>
</evidence>
<dbReference type="GO" id="GO:0005975">
    <property type="term" value="P:carbohydrate metabolic process"/>
    <property type="evidence" value="ECO:0007669"/>
    <property type="project" value="UniProtKB-UniRule"/>
</dbReference>
<feature type="binding site" evidence="10">
    <location>
        <position position="178"/>
    </location>
    <ligand>
        <name>Zn(2+)</name>
        <dbReference type="ChEBI" id="CHEBI:29105"/>
    </ligand>
</feature>
<dbReference type="HAMAP" id="MF_00067">
    <property type="entry name" value="GmhA"/>
    <property type="match status" value="1"/>
</dbReference>
<dbReference type="EMBL" id="FXAM01000001">
    <property type="protein sequence ID" value="SMF93344.1"/>
    <property type="molecule type" value="Genomic_DNA"/>
</dbReference>
<dbReference type="GO" id="GO:0005737">
    <property type="term" value="C:cytoplasm"/>
    <property type="evidence" value="ECO:0007669"/>
    <property type="project" value="UniProtKB-SubCell"/>
</dbReference>
<evidence type="ECO:0000256" key="4">
    <source>
        <dbReference type="ARBA" id="ARBA00009894"/>
    </source>
</evidence>
<dbReference type="GO" id="GO:0008968">
    <property type="term" value="F:D-sedoheptulose 7-phosphate isomerase activity"/>
    <property type="evidence" value="ECO:0007669"/>
    <property type="project" value="UniProtKB-UniRule"/>
</dbReference>
<dbReference type="CDD" id="cd05006">
    <property type="entry name" value="SIS_GmhA"/>
    <property type="match status" value="1"/>
</dbReference>
<feature type="binding site" evidence="10">
    <location>
        <position position="123"/>
    </location>
    <ligand>
        <name>substrate</name>
    </ligand>
</feature>
<gene>
    <name evidence="10" type="primary">gmhA</name>
    <name evidence="12" type="ORF">SAMN02949497_0622</name>
</gene>
<comment type="subcellular location">
    <subcellularLocation>
        <location evidence="3 10">Cytoplasm</location>
    </subcellularLocation>
</comment>
<dbReference type="InterPro" id="IPR001347">
    <property type="entry name" value="SIS_dom"/>
</dbReference>
<comment type="cofactor">
    <cofactor evidence="10">
        <name>Zn(2+)</name>
        <dbReference type="ChEBI" id="CHEBI:29105"/>
    </cofactor>
    <text evidence="10">Binds 1 zinc ion per subunit.</text>
</comment>
<dbReference type="STRING" id="1760988.SAMN02949497_0622"/>
<dbReference type="InterPro" id="IPR004515">
    <property type="entry name" value="Phosphoheptose_Isoase"/>
</dbReference>
<dbReference type="InterPro" id="IPR035461">
    <property type="entry name" value="GmhA/DiaA"/>
</dbReference>
<feature type="binding site" evidence="10">
    <location>
        <position position="63"/>
    </location>
    <ligand>
        <name>substrate</name>
    </ligand>
</feature>
<organism evidence="12 13">
    <name type="scientific">Methylomagnum ishizawai</name>
    <dbReference type="NCBI Taxonomy" id="1760988"/>
    <lineage>
        <taxon>Bacteria</taxon>
        <taxon>Pseudomonadati</taxon>
        <taxon>Pseudomonadota</taxon>
        <taxon>Gammaproteobacteria</taxon>
        <taxon>Methylococcales</taxon>
        <taxon>Methylococcaceae</taxon>
        <taxon>Methylomagnum</taxon>
    </lineage>
</organism>
<evidence type="ECO:0000256" key="5">
    <source>
        <dbReference type="ARBA" id="ARBA00022490"/>
    </source>
</evidence>
<evidence type="ECO:0000259" key="11">
    <source>
        <dbReference type="PROSITE" id="PS51464"/>
    </source>
</evidence>
<dbReference type="GO" id="GO:2001061">
    <property type="term" value="P:D-glycero-D-manno-heptose 7-phosphate biosynthetic process"/>
    <property type="evidence" value="ECO:0007669"/>
    <property type="project" value="UniProtKB-UniPathway"/>
</dbReference>
<dbReference type="Pfam" id="PF13580">
    <property type="entry name" value="SIS_2"/>
    <property type="match status" value="1"/>
</dbReference>
<accession>A0A1Y6CYT4</accession>
<dbReference type="EC" id="5.3.1.28" evidence="10"/>
<feature type="binding site" evidence="10">
    <location>
        <begin position="118"/>
        <end position="120"/>
    </location>
    <ligand>
        <name>substrate</name>
    </ligand>
</feature>
<feature type="binding site" evidence="10">
    <location>
        <begin position="50"/>
        <end position="52"/>
    </location>
    <ligand>
        <name>substrate</name>
    </ligand>
</feature>
<comment type="subunit">
    <text evidence="10">Homotetramer.</text>
</comment>
<keyword evidence="6 10" id="KW-0479">Metal-binding</keyword>
<comment type="pathway">
    <text evidence="10">Carbohydrate biosynthesis; D-glycero-D-manno-heptose 7-phosphate biosynthesis; D-glycero-alpha-D-manno-heptose 7-phosphate and D-glycero-beta-D-manno-heptose 7-phosphate from sedoheptulose 7-phosphate: step 1/1.</text>
</comment>
<evidence type="ECO:0000256" key="10">
    <source>
        <dbReference type="HAMAP-Rule" id="MF_00067"/>
    </source>
</evidence>
<comment type="miscellaneous">
    <text evidence="10">The reaction produces a racemic mixture of D-glycero-alpha-D-manno-heptose 7-phosphate and D-glycero-beta-D-manno-heptose 7-phosphate.</text>
</comment>
<dbReference type="PANTHER" id="PTHR30390:SF6">
    <property type="entry name" value="DNAA INITIATOR-ASSOCIATING PROTEIN DIAA"/>
    <property type="match status" value="1"/>
</dbReference>
<comment type="function">
    <text evidence="2 10">Catalyzes the isomerization of sedoheptulose 7-phosphate in D-glycero-D-manno-heptose 7-phosphate.</text>
</comment>
<evidence type="ECO:0000256" key="7">
    <source>
        <dbReference type="ARBA" id="ARBA00022833"/>
    </source>
</evidence>
<feature type="binding site" evidence="10">
    <location>
        <begin position="92"/>
        <end position="93"/>
    </location>
    <ligand>
        <name>substrate</name>
    </ligand>
</feature>
<keyword evidence="5 10" id="KW-0963">Cytoplasm</keyword>
<evidence type="ECO:0000313" key="12">
    <source>
        <dbReference type="EMBL" id="SMF93344.1"/>
    </source>
</evidence>
<evidence type="ECO:0000256" key="2">
    <source>
        <dbReference type="ARBA" id="ARBA00003172"/>
    </source>
</evidence>
<dbReference type="UniPathway" id="UPA00041">
    <property type="reaction ID" value="UER00436"/>
</dbReference>
<dbReference type="GO" id="GO:0008270">
    <property type="term" value="F:zinc ion binding"/>
    <property type="evidence" value="ECO:0007669"/>
    <property type="project" value="UniProtKB-UniRule"/>
</dbReference>
<dbReference type="GO" id="GO:0097367">
    <property type="term" value="F:carbohydrate derivative binding"/>
    <property type="evidence" value="ECO:0007669"/>
    <property type="project" value="InterPro"/>
</dbReference>
<dbReference type="AlphaFoldDB" id="A0A1Y6CYT4"/>
<evidence type="ECO:0000256" key="9">
    <source>
        <dbReference type="ARBA" id="ARBA00023277"/>
    </source>
</evidence>
<dbReference type="PANTHER" id="PTHR30390">
    <property type="entry name" value="SEDOHEPTULOSE 7-PHOSPHATE ISOMERASE / DNAA INITIATOR-ASSOCIATING FACTOR FOR REPLICATION INITIATION"/>
    <property type="match status" value="1"/>
</dbReference>